<feature type="binding site" evidence="6">
    <location>
        <begin position="204"/>
        <end position="207"/>
    </location>
    <ligand>
        <name>ATP</name>
        <dbReference type="ChEBI" id="CHEBI:30616"/>
    </ligand>
</feature>
<keyword evidence="1 6" id="KW-0963">Cytoplasm</keyword>
<evidence type="ECO:0000256" key="4">
    <source>
        <dbReference type="ARBA" id="ARBA00022960"/>
    </source>
</evidence>
<dbReference type="CDD" id="cd10225">
    <property type="entry name" value="ASKHA_NBD_MreB-like"/>
    <property type="match status" value="1"/>
</dbReference>
<dbReference type="Gene3D" id="3.30.420.40">
    <property type="match status" value="2"/>
</dbReference>
<evidence type="ECO:0000313" key="7">
    <source>
        <dbReference type="EMBL" id="GBF35627.1"/>
    </source>
</evidence>
<comment type="subcellular location">
    <subcellularLocation>
        <location evidence="6">Cytoplasm</location>
    </subcellularLocation>
    <text evidence="6">Membrane-associated.</text>
</comment>
<evidence type="ECO:0000256" key="3">
    <source>
        <dbReference type="ARBA" id="ARBA00022840"/>
    </source>
</evidence>
<dbReference type="GO" id="GO:0008360">
    <property type="term" value="P:regulation of cell shape"/>
    <property type="evidence" value="ECO:0007669"/>
    <property type="project" value="UniProtKB-UniRule"/>
</dbReference>
<protein>
    <recommendedName>
        <fullName evidence="6">Cell shape-determining protein MreB</fullName>
    </recommendedName>
</protein>
<dbReference type="GO" id="GO:0005524">
    <property type="term" value="F:ATP binding"/>
    <property type="evidence" value="ECO:0007669"/>
    <property type="project" value="UniProtKB-KW"/>
</dbReference>
<dbReference type="PANTHER" id="PTHR42749">
    <property type="entry name" value="CELL SHAPE-DETERMINING PROTEIN MREB"/>
    <property type="match status" value="1"/>
</dbReference>
<dbReference type="NCBIfam" id="NF010539">
    <property type="entry name" value="PRK13927.1"/>
    <property type="match status" value="1"/>
</dbReference>
<comment type="subunit">
    <text evidence="6">Forms polymers.</text>
</comment>
<dbReference type="Pfam" id="PF06723">
    <property type="entry name" value="MreB_Mbl"/>
    <property type="match status" value="1"/>
</dbReference>
<feature type="binding site" evidence="6">
    <location>
        <begin position="156"/>
        <end position="158"/>
    </location>
    <ligand>
        <name>ATP</name>
        <dbReference type="ChEBI" id="CHEBI:30616"/>
    </ligand>
</feature>
<proteinExistence type="inferred from homology"/>
<comment type="similarity">
    <text evidence="5 6">Belongs to the FtsA/MreB family.</text>
</comment>
<evidence type="ECO:0000256" key="6">
    <source>
        <dbReference type="HAMAP-Rule" id="MF_02207"/>
    </source>
</evidence>
<gene>
    <name evidence="6" type="primary">mreB</name>
    <name evidence="7" type="ORF">DCCM_4756</name>
</gene>
<organism evidence="7 8">
    <name type="scientific">Desulfocucumis palustris</name>
    <dbReference type="NCBI Taxonomy" id="1898651"/>
    <lineage>
        <taxon>Bacteria</taxon>
        <taxon>Bacillati</taxon>
        <taxon>Bacillota</taxon>
        <taxon>Clostridia</taxon>
        <taxon>Eubacteriales</taxon>
        <taxon>Desulfocucumaceae</taxon>
        <taxon>Desulfocucumis</taxon>
    </lineage>
</organism>
<dbReference type="OrthoDB" id="9768127at2"/>
<comment type="caution">
    <text evidence="7">The sequence shown here is derived from an EMBL/GenBank/DDBJ whole genome shotgun (WGS) entry which is preliminary data.</text>
</comment>
<evidence type="ECO:0000256" key="2">
    <source>
        <dbReference type="ARBA" id="ARBA00022741"/>
    </source>
</evidence>
<feature type="binding site" evidence="6">
    <location>
        <begin position="285"/>
        <end position="288"/>
    </location>
    <ligand>
        <name>ATP</name>
        <dbReference type="ChEBI" id="CHEBI:30616"/>
    </ligand>
</feature>
<dbReference type="InterPro" id="IPR004753">
    <property type="entry name" value="MreB"/>
</dbReference>
<sequence length="350" mass="36880">MFTTDIGVDLGTANVLVYVKGRGIVLREPSVVAINKDNGKVIAVGAEARRMLGRTPGNIVAIRPLKEGVIADYDVTEKMLRYFITKSGLRKFLSRPRIMVCIPSGVTGVEERAVRQAAIQAGAKAAYVIEEPLAAALGAGLDISEPSGTMVVDIGGGTTDVAVLSLGGIVTSKSLRVGGDKFDEAIVRYVRREFSMAVGERTGEEIKIEIGTAYPNGSSIKTYEIKGRDLLSGLPRAVNITSNLVHDAIKETLESVVGAVKEVLERTPPELAADIVNKGIVMTGGGALLQGLDRLISHETGLAVNLAEDPLSCVAMGTGRALGMINILANSKEATRSIKGYHKKLSSIGG</sequence>
<keyword evidence="4 6" id="KW-0133">Cell shape</keyword>
<keyword evidence="3 6" id="KW-0067">ATP-binding</keyword>
<dbReference type="HAMAP" id="MF_02207">
    <property type="entry name" value="MreB"/>
    <property type="match status" value="1"/>
</dbReference>
<dbReference type="PRINTS" id="PR01652">
    <property type="entry name" value="SHAPEPROTEIN"/>
</dbReference>
<dbReference type="GO" id="GO:0005737">
    <property type="term" value="C:cytoplasm"/>
    <property type="evidence" value="ECO:0007669"/>
    <property type="project" value="UniProtKB-SubCell"/>
</dbReference>
<comment type="function">
    <text evidence="6">Forms membrane-associated dynamic filaments that are essential for cell shape determination. Acts by regulating cell wall synthesis and cell elongation, and thus cell shape. A feedback loop between cell geometry and MreB localization may maintain elongated cell shape by targeting cell wall growth to regions of negative cell wall curvature.</text>
</comment>
<name>A0A2L2XGY6_9FIRM</name>
<evidence type="ECO:0000256" key="1">
    <source>
        <dbReference type="ARBA" id="ARBA00022490"/>
    </source>
</evidence>
<dbReference type="EMBL" id="BFAV01000179">
    <property type="protein sequence ID" value="GBF35627.1"/>
    <property type="molecule type" value="Genomic_DNA"/>
</dbReference>
<dbReference type="Proteomes" id="UP000239549">
    <property type="component" value="Unassembled WGS sequence"/>
</dbReference>
<accession>A0A2L2XGY6</accession>
<keyword evidence="8" id="KW-1185">Reference proteome</keyword>
<dbReference type="NCBIfam" id="TIGR00904">
    <property type="entry name" value="mreB"/>
    <property type="match status" value="1"/>
</dbReference>
<dbReference type="InterPro" id="IPR043129">
    <property type="entry name" value="ATPase_NBD"/>
</dbReference>
<dbReference type="GO" id="GO:0000902">
    <property type="term" value="P:cell morphogenesis"/>
    <property type="evidence" value="ECO:0007669"/>
    <property type="project" value="InterPro"/>
</dbReference>
<dbReference type="InterPro" id="IPR056546">
    <property type="entry name" value="MreB_MamK-like"/>
</dbReference>
<dbReference type="PANTHER" id="PTHR42749:SF1">
    <property type="entry name" value="CELL SHAPE-DETERMINING PROTEIN MREB"/>
    <property type="match status" value="1"/>
</dbReference>
<reference evidence="8" key="1">
    <citation type="submission" date="2018-02" db="EMBL/GenBank/DDBJ databases">
        <title>Genome sequence of Desulfocucumis palustris strain NAW-5.</title>
        <authorList>
            <person name="Watanabe M."/>
            <person name="Kojima H."/>
            <person name="Fukui M."/>
        </authorList>
    </citation>
    <scope>NUCLEOTIDE SEQUENCE [LARGE SCALE GENOMIC DNA]</scope>
    <source>
        <strain evidence="8">NAW-5</strain>
    </source>
</reference>
<dbReference type="SUPFAM" id="SSF53067">
    <property type="entry name" value="Actin-like ATPase domain"/>
    <property type="match status" value="2"/>
</dbReference>
<keyword evidence="2 6" id="KW-0547">Nucleotide-binding</keyword>
<dbReference type="RefSeq" id="WP_104373682.1">
    <property type="nucleotide sequence ID" value="NZ_BFAV01000179.1"/>
</dbReference>
<evidence type="ECO:0000256" key="5">
    <source>
        <dbReference type="ARBA" id="ARBA00023458"/>
    </source>
</evidence>
<evidence type="ECO:0000313" key="8">
    <source>
        <dbReference type="Proteomes" id="UP000239549"/>
    </source>
</evidence>
<feature type="binding site" evidence="6">
    <location>
        <begin position="12"/>
        <end position="14"/>
    </location>
    <ligand>
        <name>ATP</name>
        <dbReference type="ChEBI" id="CHEBI:30616"/>
    </ligand>
</feature>
<dbReference type="AlphaFoldDB" id="A0A2L2XGY6"/>